<name>A0ABM1LXZ0_PRUMU</name>
<dbReference type="GeneID" id="107881843"/>
<keyword evidence="1" id="KW-1185">Reference proteome</keyword>
<sequence length="220" mass="24225">MGKLTYFLGLQVSYPTPSAIFVNQTKYIRDLLHKAGMTTSKPCPTPCKPHTQVLSTSGEPLKDPTLYRSIVGALQYLTFTKPDIAYSVNTVFQYMTNPTEVHFHMVQRILRYIQGTLTYGIHFGPGPWHLSAYSDSDWATDPSTKRSTTGCVVFLGANPISWQSKRYVHLSNTSQGSGGGMEKSSLFSGIGKGGVLVVKGIVHDKCVNQAYCSCKWCGLQ</sequence>
<accession>A0ABM1LXZ0</accession>
<reference evidence="2" key="2">
    <citation type="submission" date="2025-08" db="UniProtKB">
        <authorList>
            <consortium name="RefSeq"/>
        </authorList>
    </citation>
    <scope>IDENTIFICATION</scope>
</reference>
<evidence type="ECO:0000313" key="2">
    <source>
        <dbReference type="RefSeq" id="XP_016652267.1"/>
    </source>
</evidence>
<gene>
    <name evidence="2" type="primary">LOC107881843</name>
</gene>
<evidence type="ECO:0000313" key="1">
    <source>
        <dbReference type="Proteomes" id="UP000694861"/>
    </source>
</evidence>
<dbReference type="PANTHER" id="PTHR11439:SF524">
    <property type="entry name" value="RNA-DIRECTED DNA POLYMERASE, PROTEIN KINASE RLK-PELLE-DLSV FAMILY"/>
    <property type="match status" value="1"/>
</dbReference>
<reference evidence="1" key="1">
    <citation type="journal article" date="2012" name="Nat. Commun.">
        <title>The genome of Prunus mume.</title>
        <authorList>
            <person name="Zhang Q."/>
            <person name="Chen W."/>
            <person name="Sun L."/>
            <person name="Zhao F."/>
            <person name="Huang B."/>
            <person name="Yang W."/>
            <person name="Tao Y."/>
            <person name="Wang J."/>
            <person name="Yuan Z."/>
            <person name="Fan G."/>
            <person name="Xing Z."/>
            <person name="Han C."/>
            <person name="Pan H."/>
            <person name="Zhong X."/>
            <person name="Shi W."/>
            <person name="Liang X."/>
            <person name="Du D."/>
            <person name="Sun F."/>
            <person name="Xu Z."/>
            <person name="Hao R."/>
            <person name="Lv T."/>
            <person name="Lv Y."/>
            <person name="Zheng Z."/>
            <person name="Sun M."/>
            <person name="Luo L."/>
            <person name="Cai M."/>
            <person name="Gao Y."/>
            <person name="Wang J."/>
            <person name="Yin Y."/>
            <person name="Xu X."/>
            <person name="Cheng T."/>
            <person name="Wang J."/>
        </authorList>
    </citation>
    <scope>NUCLEOTIDE SEQUENCE [LARGE SCALE GENOMIC DNA]</scope>
</reference>
<dbReference type="RefSeq" id="XP_016652267.1">
    <property type="nucleotide sequence ID" value="XM_016796781.1"/>
</dbReference>
<dbReference type="InterPro" id="IPR043502">
    <property type="entry name" value="DNA/RNA_pol_sf"/>
</dbReference>
<organism evidence="1 2">
    <name type="scientific">Prunus mume</name>
    <name type="common">Japanese apricot</name>
    <name type="synonym">Armeniaca mume</name>
    <dbReference type="NCBI Taxonomy" id="102107"/>
    <lineage>
        <taxon>Eukaryota</taxon>
        <taxon>Viridiplantae</taxon>
        <taxon>Streptophyta</taxon>
        <taxon>Embryophyta</taxon>
        <taxon>Tracheophyta</taxon>
        <taxon>Spermatophyta</taxon>
        <taxon>Magnoliopsida</taxon>
        <taxon>eudicotyledons</taxon>
        <taxon>Gunneridae</taxon>
        <taxon>Pentapetalae</taxon>
        <taxon>rosids</taxon>
        <taxon>fabids</taxon>
        <taxon>Rosales</taxon>
        <taxon>Rosaceae</taxon>
        <taxon>Amygdaloideae</taxon>
        <taxon>Amygdaleae</taxon>
        <taxon>Prunus</taxon>
    </lineage>
</organism>
<proteinExistence type="predicted"/>
<dbReference type="SUPFAM" id="SSF56672">
    <property type="entry name" value="DNA/RNA polymerases"/>
    <property type="match status" value="1"/>
</dbReference>
<protein>
    <submittedName>
        <fullName evidence="2">Uncharacterized mitochondrial protein AtMg00810-like</fullName>
    </submittedName>
</protein>
<dbReference type="PANTHER" id="PTHR11439">
    <property type="entry name" value="GAG-POL-RELATED RETROTRANSPOSON"/>
    <property type="match status" value="1"/>
</dbReference>
<dbReference type="Proteomes" id="UP000694861">
    <property type="component" value="Unplaced"/>
</dbReference>